<dbReference type="EMBL" id="BK059106">
    <property type="protein sequence ID" value="DAE31219.1"/>
    <property type="molecule type" value="Genomic_DNA"/>
</dbReference>
<evidence type="ECO:0000313" key="1">
    <source>
        <dbReference type="EMBL" id="DAE31219.1"/>
    </source>
</evidence>
<organism evidence="1">
    <name type="scientific">virus sp. ctHG14</name>
    <dbReference type="NCBI Taxonomy" id="2827626"/>
    <lineage>
        <taxon>Viruses</taxon>
    </lineage>
</organism>
<reference evidence="1" key="1">
    <citation type="journal article" date="2021" name="Proc. Natl. Acad. Sci. U.S.A.">
        <title>A Catalog of Tens of Thousands of Viruses from Human Metagenomes Reveals Hidden Associations with Chronic Diseases.</title>
        <authorList>
            <person name="Tisza M.J."/>
            <person name="Buck C.B."/>
        </authorList>
    </citation>
    <scope>NUCLEOTIDE SEQUENCE</scope>
    <source>
        <strain evidence="1">CtHG14</strain>
    </source>
</reference>
<accession>A0A8S5RJ69</accession>
<protein>
    <submittedName>
        <fullName evidence="1">Uncharacterized protein</fullName>
    </submittedName>
</protein>
<proteinExistence type="predicted"/>
<sequence>MSIVSSYALKEKKCISVNIYSIDAAVILHDFLIKAASKGMEEGKFFEAEVALHDANELTAAMEEAFEEESNG</sequence>
<name>A0A8S5RJ69_9VIRU</name>